<dbReference type="Proteomes" id="UP001287356">
    <property type="component" value="Unassembled WGS sequence"/>
</dbReference>
<evidence type="ECO:0000313" key="2">
    <source>
        <dbReference type="Proteomes" id="UP001287356"/>
    </source>
</evidence>
<comment type="caution">
    <text evidence="1">The sequence shown here is derived from an EMBL/GenBank/DDBJ whole genome shotgun (WGS) entry which is preliminary data.</text>
</comment>
<protein>
    <submittedName>
        <fullName evidence="1">Uncharacterized protein</fullName>
    </submittedName>
</protein>
<dbReference type="EMBL" id="JAULSN010000012">
    <property type="protein sequence ID" value="KAK3361310.1"/>
    <property type="molecule type" value="Genomic_DNA"/>
</dbReference>
<evidence type="ECO:0000313" key="1">
    <source>
        <dbReference type="EMBL" id="KAK3361310.1"/>
    </source>
</evidence>
<gene>
    <name evidence="1" type="ORF">B0T24DRAFT_684976</name>
</gene>
<reference evidence="1" key="2">
    <citation type="submission" date="2023-06" db="EMBL/GenBank/DDBJ databases">
        <authorList>
            <consortium name="Lawrence Berkeley National Laboratory"/>
            <person name="Haridas S."/>
            <person name="Hensen N."/>
            <person name="Bonometti L."/>
            <person name="Westerberg I."/>
            <person name="Brannstrom I.O."/>
            <person name="Guillou S."/>
            <person name="Cros-Aarteil S."/>
            <person name="Calhoun S."/>
            <person name="Kuo A."/>
            <person name="Mondo S."/>
            <person name="Pangilinan J."/>
            <person name="Riley R."/>
            <person name="Labutti K."/>
            <person name="Andreopoulos B."/>
            <person name="Lipzen A."/>
            <person name="Chen C."/>
            <person name="Yanf M."/>
            <person name="Daum C."/>
            <person name="Ng V."/>
            <person name="Clum A."/>
            <person name="Steindorff A."/>
            <person name="Ohm R."/>
            <person name="Martin F."/>
            <person name="Silar P."/>
            <person name="Natvig D."/>
            <person name="Lalanne C."/>
            <person name="Gautier V."/>
            <person name="Ament-Velasquez S.L."/>
            <person name="Kruys A."/>
            <person name="Hutchinson M.I."/>
            <person name="Powell A.J."/>
            <person name="Barry K."/>
            <person name="Miller A.N."/>
            <person name="Grigoriev I.V."/>
            <person name="Debuchy R."/>
            <person name="Gladieux P."/>
            <person name="Thoren M.H."/>
            <person name="Johannesson H."/>
        </authorList>
    </citation>
    <scope>NUCLEOTIDE SEQUENCE</scope>
    <source>
        <strain evidence="1">CBS 958.72</strain>
    </source>
</reference>
<dbReference type="AlphaFoldDB" id="A0AAE0JTR4"/>
<proteinExistence type="predicted"/>
<sequence length="70" mass="8153">MVDRFLDEVSKAAARAEDKHPILLMVFCHGSDDHRLLLDHACYSNFRYGLLDDPRQNCQDPNLRSWPPNK</sequence>
<organism evidence="1 2">
    <name type="scientific">Lasiosphaeria ovina</name>
    <dbReference type="NCBI Taxonomy" id="92902"/>
    <lineage>
        <taxon>Eukaryota</taxon>
        <taxon>Fungi</taxon>
        <taxon>Dikarya</taxon>
        <taxon>Ascomycota</taxon>
        <taxon>Pezizomycotina</taxon>
        <taxon>Sordariomycetes</taxon>
        <taxon>Sordariomycetidae</taxon>
        <taxon>Sordariales</taxon>
        <taxon>Lasiosphaeriaceae</taxon>
        <taxon>Lasiosphaeria</taxon>
    </lineage>
</organism>
<accession>A0AAE0JTR4</accession>
<keyword evidence="2" id="KW-1185">Reference proteome</keyword>
<name>A0AAE0JTR4_9PEZI</name>
<reference evidence="1" key="1">
    <citation type="journal article" date="2023" name="Mol. Phylogenet. Evol.">
        <title>Genome-scale phylogeny and comparative genomics of the fungal order Sordariales.</title>
        <authorList>
            <person name="Hensen N."/>
            <person name="Bonometti L."/>
            <person name="Westerberg I."/>
            <person name="Brannstrom I.O."/>
            <person name="Guillou S."/>
            <person name="Cros-Aarteil S."/>
            <person name="Calhoun S."/>
            <person name="Haridas S."/>
            <person name="Kuo A."/>
            <person name="Mondo S."/>
            <person name="Pangilinan J."/>
            <person name="Riley R."/>
            <person name="LaButti K."/>
            <person name="Andreopoulos B."/>
            <person name="Lipzen A."/>
            <person name="Chen C."/>
            <person name="Yan M."/>
            <person name="Daum C."/>
            <person name="Ng V."/>
            <person name="Clum A."/>
            <person name="Steindorff A."/>
            <person name="Ohm R.A."/>
            <person name="Martin F."/>
            <person name="Silar P."/>
            <person name="Natvig D.O."/>
            <person name="Lalanne C."/>
            <person name="Gautier V."/>
            <person name="Ament-Velasquez S.L."/>
            <person name="Kruys A."/>
            <person name="Hutchinson M.I."/>
            <person name="Powell A.J."/>
            <person name="Barry K."/>
            <person name="Miller A.N."/>
            <person name="Grigoriev I.V."/>
            <person name="Debuchy R."/>
            <person name="Gladieux P."/>
            <person name="Hiltunen Thoren M."/>
            <person name="Johannesson H."/>
        </authorList>
    </citation>
    <scope>NUCLEOTIDE SEQUENCE</scope>
    <source>
        <strain evidence="1">CBS 958.72</strain>
    </source>
</reference>